<dbReference type="AlphaFoldDB" id="A0A899FN13"/>
<organism evidence="1 2">
    <name type="scientific">Pneumocystis wakefieldiae</name>
    <dbReference type="NCBI Taxonomy" id="38082"/>
    <lineage>
        <taxon>Eukaryota</taxon>
        <taxon>Fungi</taxon>
        <taxon>Dikarya</taxon>
        <taxon>Ascomycota</taxon>
        <taxon>Taphrinomycotina</taxon>
        <taxon>Pneumocystomycetes</taxon>
        <taxon>Pneumocystaceae</taxon>
        <taxon>Pneumocystis</taxon>
    </lineage>
</organism>
<name>A0A899FN13_9ASCO</name>
<proteinExistence type="predicted"/>
<keyword evidence="2" id="KW-1185">Reference proteome</keyword>
<protein>
    <submittedName>
        <fullName evidence="1">Uncharacterized protein</fullName>
    </submittedName>
</protein>
<evidence type="ECO:0000313" key="1">
    <source>
        <dbReference type="EMBL" id="QSL65380.1"/>
    </source>
</evidence>
<sequence length="70" mass="7923">MESLVRCQALCKQNDSSLSKCLNCKSNLYSRNICQSRYQELISISLCSEEKAKLIRKEGSKTGHLGLDIR</sequence>
<accession>A0A899FN13</accession>
<dbReference type="EMBL" id="CP054537">
    <property type="protein sequence ID" value="QSL65380.1"/>
    <property type="molecule type" value="Genomic_DNA"/>
</dbReference>
<gene>
    <name evidence="1" type="ORF">MERGE_002690</name>
</gene>
<reference evidence="1" key="1">
    <citation type="submission" date="2020-06" db="EMBL/GenBank/DDBJ databases">
        <title>Genomes of multiple members of Pneumocystis genus reveal paths to human pathogen Pneumocystis jirovecii.</title>
        <authorList>
            <person name="Cisse O.H."/>
            <person name="Ma L."/>
            <person name="Dekker J."/>
            <person name="Khil P."/>
            <person name="Jo J."/>
            <person name="Brenchley J."/>
            <person name="Blair R."/>
            <person name="Pahar B."/>
            <person name="Chabe M."/>
            <person name="Van Rompay K.A."/>
            <person name="Keesler R."/>
            <person name="Sukura A."/>
            <person name="Hirsch V."/>
            <person name="Kutty G."/>
            <person name="Liu Y."/>
            <person name="Peng L."/>
            <person name="Chen J."/>
            <person name="Song J."/>
            <person name="Weissenbacher-Lang C."/>
            <person name="Xu J."/>
            <person name="Upham N.S."/>
            <person name="Stajich J.E."/>
            <person name="Cuomo C.A."/>
            <person name="Cushion M.T."/>
            <person name="Kovacs J.A."/>
        </authorList>
    </citation>
    <scope>NUCLEOTIDE SEQUENCE</scope>
    <source>
        <strain evidence="1">2A</strain>
    </source>
</reference>
<evidence type="ECO:0000313" key="2">
    <source>
        <dbReference type="Proteomes" id="UP000663699"/>
    </source>
</evidence>
<dbReference type="Proteomes" id="UP000663699">
    <property type="component" value="Chromosome 6"/>
</dbReference>